<keyword evidence="1" id="KW-1133">Transmembrane helix</keyword>
<organism evidence="3 4">
    <name type="scientific">Stephania japonica</name>
    <dbReference type="NCBI Taxonomy" id="461633"/>
    <lineage>
        <taxon>Eukaryota</taxon>
        <taxon>Viridiplantae</taxon>
        <taxon>Streptophyta</taxon>
        <taxon>Embryophyta</taxon>
        <taxon>Tracheophyta</taxon>
        <taxon>Spermatophyta</taxon>
        <taxon>Magnoliopsida</taxon>
        <taxon>Ranunculales</taxon>
        <taxon>Menispermaceae</taxon>
        <taxon>Menispermoideae</taxon>
        <taxon>Cissampelideae</taxon>
        <taxon>Stephania</taxon>
    </lineage>
</organism>
<evidence type="ECO:0000313" key="4">
    <source>
        <dbReference type="Proteomes" id="UP001417504"/>
    </source>
</evidence>
<sequence length="479" mass="54192">MAPWEQLPVREMANSRPLFITIYATLLVGLLVSSFYVLSAIYGGKSSTPLYTTTTSWSSPFPANGTSARKDHILNSSDSRAQLHLPTSLSVRPIWQAPQPGSQMPPLKAFQLTKQLVHQRVKDNIIIVTFGNYAFMDFILNWVKHLTDLGLSNILVGAMDTKVLEALYWKGVPVFDMGSHMTTTDAGWGSKTFHKMGREKVILINAMLPFDYELLMCDTDMVWLKDPLPYVARFPEADVLTSTDQLIPTVVDDSLDIWQEVTGAYNIGIFHWRPTDPAKTLAREWKKLLDADEKLWDQQGFNDILHKQLGPSVDEESGLAHAFDGTVKLGLLPGSIFCSGHTYFVQAMYQQLRLEPYAVHTTFQFAGTEGKRHRLREGLFFYDEPEYYDSPGGFLSFKPSIPKSLLLDGEHNIESHFALVNFQIKQIRTALAIASLLNRTLVIPPLWCRLDRLWFPHPGVLTGTMTRQPFICPLDHVFE</sequence>
<dbReference type="GO" id="GO:0052325">
    <property type="term" value="P:cell wall pectin biosynthetic process"/>
    <property type="evidence" value="ECO:0007669"/>
    <property type="project" value="TreeGrafter"/>
</dbReference>
<dbReference type="PANTHER" id="PTHR46936:SF1">
    <property type="entry name" value="ARABINOSYLTRANSFERASE XEG113"/>
    <property type="match status" value="1"/>
</dbReference>
<dbReference type="InterPro" id="IPR053250">
    <property type="entry name" value="Glycosyltransferase_77"/>
</dbReference>
<dbReference type="AlphaFoldDB" id="A0AAP0K1E7"/>
<evidence type="ECO:0000259" key="2">
    <source>
        <dbReference type="Pfam" id="PF03407"/>
    </source>
</evidence>
<accession>A0AAP0K1E7</accession>
<dbReference type="PANTHER" id="PTHR46936">
    <property type="entry name" value="ARABINOSYLTRANSFERASE XEG113"/>
    <property type="match status" value="1"/>
</dbReference>
<evidence type="ECO:0000256" key="1">
    <source>
        <dbReference type="SAM" id="Phobius"/>
    </source>
</evidence>
<reference evidence="3 4" key="1">
    <citation type="submission" date="2024-01" db="EMBL/GenBank/DDBJ databases">
        <title>Genome assemblies of Stephania.</title>
        <authorList>
            <person name="Yang L."/>
        </authorList>
    </citation>
    <scope>NUCLEOTIDE SEQUENCE [LARGE SCALE GENOMIC DNA]</scope>
    <source>
        <strain evidence="3">QJT</strain>
        <tissue evidence="3">Leaf</tissue>
    </source>
</reference>
<feature type="transmembrane region" description="Helical" evidence="1">
    <location>
        <begin position="20"/>
        <end position="42"/>
    </location>
</feature>
<dbReference type="GO" id="GO:0052636">
    <property type="term" value="F:arabinosyltransferase activity"/>
    <property type="evidence" value="ECO:0007669"/>
    <property type="project" value="TreeGrafter"/>
</dbReference>
<protein>
    <recommendedName>
        <fullName evidence="2">Nucleotide-diphospho-sugar transferase domain-containing protein</fullName>
    </recommendedName>
</protein>
<dbReference type="InterPro" id="IPR005069">
    <property type="entry name" value="Nucl-diP-sugar_transferase"/>
</dbReference>
<dbReference type="EMBL" id="JBBNAE010000002">
    <property type="protein sequence ID" value="KAK9144072.1"/>
    <property type="molecule type" value="Genomic_DNA"/>
</dbReference>
<feature type="domain" description="Nucleotide-diphospho-sugar transferase" evidence="2">
    <location>
        <begin position="151"/>
        <end position="375"/>
    </location>
</feature>
<keyword evidence="1" id="KW-0472">Membrane</keyword>
<keyword evidence="1" id="KW-0812">Transmembrane</keyword>
<proteinExistence type="predicted"/>
<gene>
    <name evidence="3" type="ORF">Sjap_003975</name>
</gene>
<comment type="caution">
    <text evidence="3">The sequence shown here is derived from an EMBL/GenBank/DDBJ whole genome shotgun (WGS) entry which is preliminary data.</text>
</comment>
<dbReference type="Proteomes" id="UP001417504">
    <property type="component" value="Unassembled WGS sequence"/>
</dbReference>
<dbReference type="Pfam" id="PF03407">
    <property type="entry name" value="Nucleotid_trans"/>
    <property type="match status" value="1"/>
</dbReference>
<keyword evidence="4" id="KW-1185">Reference proteome</keyword>
<evidence type="ECO:0000313" key="3">
    <source>
        <dbReference type="EMBL" id="KAK9144072.1"/>
    </source>
</evidence>
<name>A0AAP0K1E7_9MAGN</name>
<dbReference type="GO" id="GO:0005794">
    <property type="term" value="C:Golgi apparatus"/>
    <property type="evidence" value="ECO:0007669"/>
    <property type="project" value="TreeGrafter"/>
</dbReference>